<organism evidence="2 3">
    <name type="scientific">Clunio marinus</name>
    <dbReference type="NCBI Taxonomy" id="568069"/>
    <lineage>
        <taxon>Eukaryota</taxon>
        <taxon>Metazoa</taxon>
        <taxon>Ecdysozoa</taxon>
        <taxon>Arthropoda</taxon>
        <taxon>Hexapoda</taxon>
        <taxon>Insecta</taxon>
        <taxon>Pterygota</taxon>
        <taxon>Neoptera</taxon>
        <taxon>Endopterygota</taxon>
        <taxon>Diptera</taxon>
        <taxon>Nematocera</taxon>
        <taxon>Chironomoidea</taxon>
        <taxon>Chironomidae</taxon>
        <taxon>Clunio</taxon>
    </lineage>
</organism>
<accession>A0A1J1IMT1</accession>
<dbReference type="STRING" id="568069.A0A1J1IMT1"/>
<keyword evidence="1" id="KW-0732">Signal</keyword>
<evidence type="ECO:0000256" key="1">
    <source>
        <dbReference type="SAM" id="SignalP"/>
    </source>
</evidence>
<dbReference type="EMBL" id="CVRI01000055">
    <property type="protein sequence ID" value="CRL01050.1"/>
    <property type="molecule type" value="Genomic_DNA"/>
</dbReference>
<proteinExistence type="predicted"/>
<keyword evidence="3" id="KW-1185">Reference proteome</keyword>
<gene>
    <name evidence="2" type="ORF">CLUMA_CG014172</name>
</gene>
<dbReference type="AlphaFoldDB" id="A0A1J1IMT1"/>
<feature type="signal peptide" evidence="1">
    <location>
        <begin position="1"/>
        <end position="16"/>
    </location>
</feature>
<name>A0A1J1IMT1_9DIPT</name>
<dbReference type="Proteomes" id="UP000183832">
    <property type="component" value="Unassembled WGS sequence"/>
</dbReference>
<reference evidence="2 3" key="1">
    <citation type="submission" date="2015-04" db="EMBL/GenBank/DDBJ databases">
        <authorList>
            <person name="Syromyatnikov M.Y."/>
            <person name="Popov V.N."/>
        </authorList>
    </citation>
    <scope>NUCLEOTIDE SEQUENCE [LARGE SCALE GENOMIC DNA]</scope>
</reference>
<feature type="chain" id="PRO_5012859660" evidence="1">
    <location>
        <begin position="17"/>
        <end position="120"/>
    </location>
</feature>
<sequence>MFKLLVASCVLAVANAGLIAQPAIVHHAPIATSYQSSHVVHHSAPVVKAVPLVQAAPVYHAVHAAPIVKTVHAAPVIQTVHAAPLIKTAHVVHAAPQVVHAVHHAPIVKTIHQAPILLHH</sequence>
<evidence type="ECO:0000313" key="3">
    <source>
        <dbReference type="Proteomes" id="UP000183832"/>
    </source>
</evidence>
<protein>
    <submittedName>
        <fullName evidence="2">CLUMA_CG014172, isoform A</fullName>
    </submittedName>
</protein>
<evidence type="ECO:0000313" key="2">
    <source>
        <dbReference type="EMBL" id="CRL01050.1"/>
    </source>
</evidence>